<dbReference type="SUPFAM" id="SSF103473">
    <property type="entry name" value="MFS general substrate transporter"/>
    <property type="match status" value="1"/>
</dbReference>
<comment type="caution">
    <text evidence="7">The sequence shown here is derived from an EMBL/GenBank/DDBJ whole genome shotgun (WGS) entry which is preliminary data.</text>
</comment>
<feature type="transmembrane region" description="Helical" evidence="6">
    <location>
        <begin position="21"/>
        <end position="48"/>
    </location>
</feature>
<evidence type="ECO:0000256" key="5">
    <source>
        <dbReference type="ARBA" id="ARBA00023136"/>
    </source>
</evidence>
<accession>A0A542XM48</accession>
<keyword evidence="2" id="KW-1003">Cell membrane</keyword>
<feature type="transmembrane region" description="Helical" evidence="6">
    <location>
        <begin position="178"/>
        <end position="195"/>
    </location>
</feature>
<evidence type="ECO:0000256" key="3">
    <source>
        <dbReference type="ARBA" id="ARBA00022692"/>
    </source>
</evidence>
<reference evidence="7 8" key="1">
    <citation type="submission" date="2019-06" db="EMBL/GenBank/DDBJ databases">
        <title>Sequencing the genomes of 1000 actinobacteria strains.</title>
        <authorList>
            <person name="Klenk H.-P."/>
        </authorList>
    </citation>
    <scope>NUCLEOTIDE SEQUENCE [LARGE SCALE GENOMIC DNA]</scope>
    <source>
        <strain evidence="7 8">DSM 44819</strain>
    </source>
</reference>
<dbReference type="GO" id="GO:0022857">
    <property type="term" value="F:transmembrane transporter activity"/>
    <property type="evidence" value="ECO:0007669"/>
    <property type="project" value="InterPro"/>
</dbReference>
<gene>
    <name evidence="7" type="ORF">FB564_2063</name>
</gene>
<dbReference type="CDD" id="cd06173">
    <property type="entry name" value="MFS_MefA_like"/>
    <property type="match status" value="1"/>
</dbReference>
<evidence type="ECO:0000313" key="8">
    <source>
        <dbReference type="Proteomes" id="UP000315983"/>
    </source>
</evidence>
<feature type="transmembrane region" description="Helical" evidence="6">
    <location>
        <begin position="261"/>
        <end position="283"/>
    </location>
</feature>
<dbReference type="GO" id="GO:0005886">
    <property type="term" value="C:plasma membrane"/>
    <property type="evidence" value="ECO:0007669"/>
    <property type="project" value="UniProtKB-SubCell"/>
</dbReference>
<dbReference type="PANTHER" id="PTHR23513">
    <property type="entry name" value="INTEGRAL MEMBRANE EFFLUX PROTEIN-RELATED"/>
    <property type="match status" value="1"/>
</dbReference>
<proteinExistence type="predicted"/>
<dbReference type="AlphaFoldDB" id="A0A542XM48"/>
<feature type="transmembrane region" description="Helical" evidence="6">
    <location>
        <begin position="304"/>
        <end position="330"/>
    </location>
</feature>
<sequence>MTRQASGKFRTMFAPLSHHPFQLQFAAQSATVIGSTLSPVALSFGILAATGSPAALGMALTAYAVPLVIFLLVGGVWADRLSRQRVMLTADAVLALAQITLGTMLLSGNVHLWAIALIQVVSGTATAFYHPASTGLTKSTVPRELLQQANALLSLTRSIAGSTGPLLASVLVVSIGSGWALIADGMTFAASALILRRLAVPRKSDPAVRDSFFRELREGFSEVLSRGWVLNSIAVFTVSNLAFAALNVIGPALFFQQTDGALKWGVLLAALNIGTVVGNLTALRWKPNRTIFAARIVEIAQVPLFISIAADAPLLLTVSAALVAGIGISLPDALWYSTLQEQLPENVISRVASYDWLGSLALRPIGYSVSATIASGLGEAGTIMLGGLAILLTRVIGAMHPSVHALDRRYSTESAAPAASNE</sequence>
<evidence type="ECO:0000256" key="4">
    <source>
        <dbReference type="ARBA" id="ARBA00022989"/>
    </source>
</evidence>
<dbReference type="Gene3D" id="1.20.1250.20">
    <property type="entry name" value="MFS general substrate transporter like domains"/>
    <property type="match status" value="1"/>
</dbReference>
<keyword evidence="3 6" id="KW-0812">Transmembrane</keyword>
<dbReference type="InterPro" id="IPR036259">
    <property type="entry name" value="MFS_trans_sf"/>
</dbReference>
<dbReference type="EMBL" id="VFOL01000001">
    <property type="protein sequence ID" value="TQL36927.1"/>
    <property type="molecule type" value="Genomic_DNA"/>
</dbReference>
<dbReference type="InterPro" id="IPR011701">
    <property type="entry name" value="MFS"/>
</dbReference>
<dbReference type="Pfam" id="PF07690">
    <property type="entry name" value="MFS_1"/>
    <property type="match status" value="1"/>
</dbReference>
<name>A0A542XM48_SALAC</name>
<comment type="subcellular location">
    <subcellularLocation>
        <location evidence="1">Cell membrane</location>
        <topology evidence="1">Multi-pass membrane protein</topology>
    </subcellularLocation>
</comment>
<evidence type="ECO:0000256" key="2">
    <source>
        <dbReference type="ARBA" id="ARBA00022475"/>
    </source>
</evidence>
<feature type="transmembrane region" description="Helical" evidence="6">
    <location>
        <begin position="54"/>
        <end position="74"/>
    </location>
</feature>
<feature type="transmembrane region" description="Helical" evidence="6">
    <location>
        <begin position="365"/>
        <end position="392"/>
    </location>
</feature>
<evidence type="ECO:0000256" key="1">
    <source>
        <dbReference type="ARBA" id="ARBA00004651"/>
    </source>
</evidence>
<organism evidence="7 8">
    <name type="scientific">Salinispora arenicola</name>
    <dbReference type="NCBI Taxonomy" id="168697"/>
    <lineage>
        <taxon>Bacteria</taxon>
        <taxon>Bacillati</taxon>
        <taxon>Actinomycetota</taxon>
        <taxon>Actinomycetes</taxon>
        <taxon>Micromonosporales</taxon>
        <taxon>Micromonosporaceae</taxon>
        <taxon>Salinispora</taxon>
    </lineage>
</organism>
<protein>
    <submittedName>
        <fullName evidence="7">Putative MFS family arabinose efflux permease</fullName>
    </submittedName>
</protein>
<keyword evidence="4 6" id="KW-1133">Transmembrane helix</keyword>
<evidence type="ECO:0000256" key="6">
    <source>
        <dbReference type="SAM" id="Phobius"/>
    </source>
</evidence>
<dbReference type="PANTHER" id="PTHR23513:SF11">
    <property type="entry name" value="STAPHYLOFERRIN A TRANSPORTER"/>
    <property type="match status" value="1"/>
</dbReference>
<dbReference type="Proteomes" id="UP000315983">
    <property type="component" value="Unassembled WGS sequence"/>
</dbReference>
<feature type="transmembrane region" description="Helical" evidence="6">
    <location>
        <begin position="228"/>
        <end position="249"/>
    </location>
</feature>
<keyword evidence="5 6" id="KW-0472">Membrane</keyword>
<evidence type="ECO:0000313" key="7">
    <source>
        <dbReference type="EMBL" id="TQL36927.1"/>
    </source>
</evidence>